<dbReference type="Proteomes" id="UP000736583">
    <property type="component" value="Unassembled WGS sequence"/>
</dbReference>
<evidence type="ECO:0000313" key="3">
    <source>
        <dbReference type="Proteomes" id="UP000736583"/>
    </source>
</evidence>
<dbReference type="PROSITE" id="PS50890">
    <property type="entry name" value="PUA"/>
    <property type="match status" value="1"/>
</dbReference>
<evidence type="ECO:0000313" key="2">
    <source>
        <dbReference type="EMBL" id="MBU5592548.1"/>
    </source>
</evidence>
<reference evidence="2 3" key="1">
    <citation type="submission" date="2021-06" db="EMBL/GenBank/DDBJ databases">
        <authorList>
            <person name="Sun Q."/>
            <person name="Li D."/>
        </authorList>
    </citation>
    <scope>NUCLEOTIDE SEQUENCE [LARGE SCALE GENOMIC DNA]</scope>
    <source>
        <strain evidence="2 3">MSJ-4</strain>
    </source>
</reference>
<keyword evidence="3" id="KW-1185">Reference proteome</keyword>
<sequence length="444" mass="48939">MRQEAVYDVVKDECRKQFILGGVKGVSASQVAEKLNMHRSNVAREFKKLLDMKLLYKREGRPVLYYVDSSVIEFDLKTHKDMGSLLNNIDGFIERKTEVLANKGFREDEIKNKLIYEVEGYIDKYFQIASSRNEMQNIVKELIGVEYVIGVDGGGTKTEAIAYNLQGEEIGRGYSGFGNIVVDREEGLKNIEIAILKCMKNLDETKCVHIYAGLAGAETGNNKGVIKSYLSERFPVSITVVSDADLAINALLKGEDGILTISGTGSISYGKYKGKMVRAGGWGNILGDEGSGYHIAIEALRKMVKDKDTGLEISNLSKALLNELNMDSIKDAVKFVYGSNKGEIAALVPVIVDEAMKGESSAIEILEQAGKDLAEITFKVYKLLEIEGEAKLAVKGSIITKISIVKDSFVKTMKSYIEKFTIIDDEVSSAEGAYYMAVKDLSIK</sequence>
<dbReference type="InterPro" id="IPR052519">
    <property type="entry name" value="Euk-type_GlcNAc_Kinase"/>
</dbReference>
<dbReference type="Pfam" id="PF01869">
    <property type="entry name" value="BcrAD_BadFG"/>
    <property type="match status" value="1"/>
</dbReference>
<dbReference type="CDD" id="cd24007">
    <property type="entry name" value="ASKHA_NBD_eukNAGK-like"/>
    <property type="match status" value="1"/>
</dbReference>
<organism evidence="2 3">
    <name type="scientific">Clostridium simiarum</name>
    <dbReference type="NCBI Taxonomy" id="2841506"/>
    <lineage>
        <taxon>Bacteria</taxon>
        <taxon>Bacillati</taxon>
        <taxon>Bacillota</taxon>
        <taxon>Clostridia</taxon>
        <taxon>Eubacteriales</taxon>
        <taxon>Clostridiaceae</taxon>
        <taxon>Clostridium</taxon>
    </lineage>
</organism>
<proteinExistence type="predicted"/>
<feature type="domain" description="ATPase BadF/BadG/BcrA/BcrD type" evidence="1">
    <location>
        <begin position="149"/>
        <end position="434"/>
    </location>
</feature>
<name>A0ABS6F2R2_9CLOT</name>
<comment type="caution">
    <text evidence="2">The sequence shown here is derived from an EMBL/GenBank/DDBJ whole genome shotgun (WGS) entry which is preliminary data.</text>
</comment>
<dbReference type="PANTHER" id="PTHR43190:SF3">
    <property type="entry name" value="N-ACETYL-D-GLUCOSAMINE KINASE"/>
    <property type="match status" value="1"/>
</dbReference>
<dbReference type="EMBL" id="JAHLQL010000004">
    <property type="protein sequence ID" value="MBU5592548.1"/>
    <property type="molecule type" value="Genomic_DNA"/>
</dbReference>
<dbReference type="RefSeq" id="WP_216457319.1">
    <property type="nucleotide sequence ID" value="NZ_JAHLQL010000004.1"/>
</dbReference>
<dbReference type="PANTHER" id="PTHR43190">
    <property type="entry name" value="N-ACETYL-D-GLUCOSAMINE KINASE"/>
    <property type="match status" value="1"/>
</dbReference>
<gene>
    <name evidence="2" type="ORF">KQI89_12355</name>
</gene>
<accession>A0ABS6F2R2</accession>
<protein>
    <submittedName>
        <fullName evidence="2">ROK family transcriptional regulator</fullName>
    </submittedName>
</protein>
<evidence type="ECO:0000259" key="1">
    <source>
        <dbReference type="Pfam" id="PF01869"/>
    </source>
</evidence>
<dbReference type="InterPro" id="IPR002731">
    <property type="entry name" value="ATPase_BadF"/>
</dbReference>